<sequence length="96" mass="10745">MKRNNALTILKKIKPILTQQFGVTQMALFGSTARDDARDNSDVDILIGFDGPATSARYFGVQFYLEDQLGCPVDLVTEKALRPELRPFIEKEAINV</sequence>
<evidence type="ECO:0000256" key="1">
    <source>
        <dbReference type="ARBA" id="ARBA00001946"/>
    </source>
</evidence>
<keyword evidence="2" id="KW-1277">Toxin-antitoxin system</keyword>
<keyword evidence="8" id="KW-0460">Magnesium</keyword>
<dbReference type="STRING" id="697282.Mettu_0080"/>
<organism evidence="11 12">
    <name type="scientific">Methylobacter tundripaludum (strain ATCC BAA-1195 / DSM 17260 / SV96)</name>
    <dbReference type="NCBI Taxonomy" id="697282"/>
    <lineage>
        <taxon>Bacteria</taxon>
        <taxon>Pseudomonadati</taxon>
        <taxon>Pseudomonadota</taxon>
        <taxon>Gammaproteobacteria</taxon>
        <taxon>Methylococcales</taxon>
        <taxon>Methylococcaceae</taxon>
        <taxon>Methylobacter</taxon>
    </lineage>
</organism>
<proteinExistence type="inferred from homology"/>
<dbReference type="EMBL" id="JH109152">
    <property type="protein sequence ID" value="EGW21322.1"/>
    <property type="molecule type" value="Genomic_DNA"/>
</dbReference>
<dbReference type="InterPro" id="IPR043519">
    <property type="entry name" value="NT_sf"/>
</dbReference>
<evidence type="ECO:0000256" key="8">
    <source>
        <dbReference type="ARBA" id="ARBA00022842"/>
    </source>
</evidence>
<evidence type="ECO:0000256" key="6">
    <source>
        <dbReference type="ARBA" id="ARBA00022741"/>
    </source>
</evidence>
<dbReference type="GO" id="GO:0005524">
    <property type="term" value="F:ATP binding"/>
    <property type="evidence" value="ECO:0007669"/>
    <property type="project" value="UniProtKB-KW"/>
</dbReference>
<dbReference type="RefSeq" id="WP_006889304.1">
    <property type="nucleotide sequence ID" value="NZ_JH109152.1"/>
</dbReference>
<accession>G3IT38</accession>
<protein>
    <submittedName>
        <fullName evidence="11">DNA polymerase beta domain protein region</fullName>
    </submittedName>
</protein>
<dbReference type="InterPro" id="IPR052038">
    <property type="entry name" value="Type-VII_TA_antitoxin"/>
</dbReference>
<dbReference type="Gene3D" id="3.30.460.10">
    <property type="entry name" value="Beta Polymerase, domain 2"/>
    <property type="match status" value="1"/>
</dbReference>
<dbReference type="Pfam" id="PF01909">
    <property type="entry name" value="NTP_transf_2"/>
    <property type="match status" value="1"/>
</dbReference>
<evidence type="ECO:0000256" key="4">
    <source>
        <dbReference type="ARBA" id="ARBA00022695"/>
    </source>
</evidence>
<feature type="domain" description="Polymerase nucleotidyl transferase" evidence="10">
    <location>
        <begin position="10"/>
        <end position="94"/>
    </location>
</feature>
<dbReference type="PANTHER" id="PTHR33571">
    <property type="entry name" value="SSL8005 PROTEIN"/>
    <property type="match status" value="1"/>
</dbReference>
<dbReference type="eggNOG" id="COG1669">
    <property type="taxonomic scope" value="Bacteria"/>
</dbReference>
<keyword evidence="4" id="KW-0548">Nucleotidyltransferase</keyword>
<dbReference type="CDD" id="cd05403">
    <property type="entry name" value="NT_KNTase_like"/>
    <property type="match status" value="1"/>
</dbReference>
<keyword evidence="6" id="KW-0547">Nucleotide-binding</keyword>
<dbReference type="AlphaFoldDB" id="G3IT38"/>
<comment type="cofactor">
    <cofactor evidence="1">
        <name>Mg(2+)</name>
        <dbReference type="ChEBI" id="CHEBI:18420"/>
    </cofactor>
</comment>
<comment type="similarity">
    <text evidence="9">Belongs to the MntA antitoxin family.</text>
</comment>
<evidence type="ECO:0000313" key="12">
    <source>
        <dbReference type="Proteomes" id="UP000004664"/>
    </source>
</evidence>
<keyword evidence="5" id="KW-0479">Metal-binding</keyword>
<evidence type="ECO:0000256" key="5">
    <source>
        <dbReference type="ARBA" id="ARBA00022723"/>
    </source>
</evidence>
<dbReference type="HOGENOM" id="CLU_130257_10_1_6"/>
<evidence type="ECO:0000256" key="3">
    <source>
        <dbReference type="ARBA" id="ARBA00022679"/>
    </source>
</evidence>
<dbReference type="GO" id="GO:0046872">
    <property type="term" value="F:metal ion binding"/>
    <property type="evidence" value="ECO:0007669"/>
    <property type="project" value="UniProtKB-KW"/>
</dbReference>
<reference evidence="11 12" key="1">
    <citation type="submission" date="2011-06" db="EMBL/GenBank/DDBJ databases">
        <title>Genomic sequence of Methylobacter tundripaludum SV96.</title>
        <authorList>
            <consortium name="US DOE Joint Genome Institute"/>
            <person name="Lucas S."/>
            <person name="Han J."/>
            <person name="Lapidus A."/>
            <person name="Cheng J.-F."/>
            <person name="Goodwin L."/>
            <person name="Pitluck S."/>
            <person name="Held B."/>
            <person name="Detter J.C."/>
            <person name="Han C."/>
            <person name="Tapia R."/>
            <person name="Land M."/>
            <person name="Hauser L."/>
            <person name="Kyrpides N."/>
            <person name="Ivanova N."/>
            <person name="Ovchinnikova G."/>
            <person name="Pagani I."/>
            <person name="Klotz M.G."/>
            <person name="Dispirito A.A."/>
            <person name="Murrell J.C."/>
            <person name="Dunfield P."/>
            <person name="Kalyuzhnaya M.G."/>
            <person name="Svenning M."/>
            <person name="Trotsenko Y.A."/>
            <person name="Stein L.Y."/>
            <person name="Woyke T."/>
        </authorList>
    </citation>
    <scope>NUCLEOTIDE SEQUENCE [LARGE SCALE GENOMIC DNA]</scope>
    <source>
        <strain evidence="12">ATCC BAA-1195 / DSM 17260 / SV96</strain>
    </source>
</reference>
<dbReference type="GO" id="GO:0016779">
    <property type="term" value="F:nucleotidyltransferase activity"/>
    <property type="evidence" value="ECO:0007669"/>
    <property type="project" value="UniProtKB-KW"/>
</dbReference>
<keyword evidence="12" id="KW-1185">Reference proteome</keyword>
<keyword evidence="7" id="KW-0067">ATP-binding</keyword>
<evidence type="ECO:0000256" key="7">
    <source>
        <dbReference type="ARBA" id="ARBA00022840"/>
    </source>
</evidence>
<evidence type="ECO:0000313" key="11">
    <source>
        <dbReference type="EMBL" id="EGW21322.1"/>
    </source>
</evidence>
<dbReference type="SUPFAM" id="SSF81301">
    <property type="entry name" value="Nucleotidyltransferase"/>
    <property type="match status" value="1"/>
</dbReference>
<dbReference type="PANTHER" id="PTHR33571:SF14">
    <property type="entry name" value="PROTEIN ADENYLYLTRANSFERASE MJ0435-RELATED"/>
    <property type="match status" value="1"/>
</dbReference>
<evidence type="ECO:0000259" key="10">
    <source>
        <dbReference type="Pfam" id="PF01909"/>
    </source>
</evidence>
<dbReference type="OrthoDB" id="9809323at2"/>
<dbReference type="InterPro" id="IPR002934">
    <property type="entry name" value="Polymerase_NTP_transf_dom"/>
</dbReference>
<name>G3IT38_METTV</name>
<evidence type="ECO:0000256" key="2">
    <source>
        <dbReference type="ARBA" id="ARBA00022649"/>
    </source>
</evidence>
<dbReference type="Proteomes" id="UP000004664">
    <property type="component" value="Unassembled WGS sequence"/>
</dbReference>
<evidence type="ECO:0000256" key="9">
    <source>
        <dbReference type="ARBA" id="ARBA00038276"/>
    </source>
</evidence>
<gene>
    <name evidence="11" type="ORF">Mettu_0080</name>
</gene>
<keyword evidence="3" id="KW-0808">Transferase</keyword>